<dbReference type="GO" id="GO:0006629">
    <property type="term" value="P:lipid metabolic process"/>
    <property type="evidence" value="ECO:0007669"/>
    <property type="project" value="UniProtKB-ARBA"/>
</dbReference>
<evidence type="ECO:0000256" key="5">
    <source>
        <dbReference type="ARBA" id="ARBA00023002"/>
    </source>
</evidence>
<dbReference type="EMBL" id="JADGMS010000007">
    <property type="protein sequence ID" value="KAF9678790.1"/>
    <property type="molecule type" value="Genomic_DNA"/>
</dbReference>
<accession>A0A835K1N2</accession>
<keyword evidence="4 8" id="KW-0479">Metal-binding</keyword>
<dbReference type="PROSITE" id="PS00086">
    <property type="entry name" value="CYTOCHROME_P450"/>
    <property type="match status" value="2"/>
</dbReference>
<evidence type="ECO:0000256" key="4">
    <source>
        <dbReference type="ARBA" id="ARBA00022723"/>
    </source>
</evidence>
<evidence type="ECO:0000256" key="10">
    <source>
        <dbReference type="SAM" id="Phobius"/>
    </source>
</evidence>
<dbReference type="AlphaFoldDB" id="A0A835K1N2"/>
<keyword evidence="5" id="KW-0560">Oxidoreductase</keyword>
<dbReference type="GO" id="GO:0005506">
    <property type="term" value="F:iron ion binding"/>
    <property type="evidence" value="ECO:0007669"/>
    <property type="project" value="InterPro"/>
</dbReference>
<dbReference type="PRINTS" id="PR00385">
    <property type="entry name" value="P450"/>
</dbReference>
<organism evidence="11 12">
    <name type="scientific">Salix dunnii</name>
    <dbReference type="NCBI Taxonomy" id="1413687"/>
    <lineage>
        <taxon>Eukaryota</taxon>
        <taxon>Viridiplantae</taxon>
        <taxon>Streptophyta</taxon>
        <taxon>Embryophyta</taxon>
        <taxon>Tracheophyta</taxon>
        <taxon>Spermatophyta</taxon>
        <taxon>Magnoliopsida</taxon>
        <taxon>eudicotyledons</taxon>
        <taxon>Gunneridae</taxon>
        <taxon>Pentapetalae</taxon>
        <taxon>rosids</taxon>
        <taxon>fabids</taxon>
        <taxon>Malpighiales</taxon>
        <taxon>Salicaceae</taxon>
        <taxon>Saliceae</taxon>
        <taxon>Salix</taxon>
    </lineage>
</organism>
<evidence type="ECO:0000313" key="11">
    <source>
        <dbReference type="EMBL" id="KAF9678790.1"/>
    </source>
</evidence>
<dbReference type="OrthoDB" id="1470350at2759"/>
<dbReference type="InterPro" id="IPR002401">
    <property type="entry name" value="Cyt_P450_E_grp-I"/>
</dbReference>
<evidence type="ECO:0000256" key="3">
    <source>
        <dbReference type="ARBA" id="ARBA00022617"/>
    </source>
</evidence>
<dbReference type="GO" id="GO:0016705">
    <property type="term" value="F:oxidoreductase activity, acting on paired donors, with incorporation or reduction of molecular oxygen"/>
    <property type="evidence" value="ECO:0007669"/>
    <property type="project" value="InterPro"/>
</dbReference>
<keyword evidence="7" id="KW-0503">Monooxygenase</keyword>
<keyword evidence="3 8" id="KW-0349">Heme</keyword>
<dbReference type="PRINTS" id="PR00463">
    <property type="entry name" value="EP450I"/>
</dbReference>
<evidence type="ECO:0008006" key="13">
    <source>
        <dbReference type="Google" id="ProtNLM"/>
    </source>
</evidence>
<comment type="caution">
    <text evidence="11">The sequence shown here is derived from an EMBL/GenBank/DDBJ whole genome shotgun (WGS) entry which is preliminary data.</text>
</comment>
<sequence>MASLGLLEILLAVVALTIFFCFGSQKKRLPLNWPIVGMLPDSIRNLHRPYERIAEILQLSGGSFIYKSLWFSSPSILNTVDPTNVHYIMSSNFSNFPKGSMFSRIFDILGDGIFNADSHEWKNQRKLAQSLINHQQFQRFLVKSSWNKVEKGLVPVLEHVAKQGSVVDLQDVLQRFTFDITSILVTGFDPGCLSIEFPRVEFSKAMDDEAIFYRHIWPDLFLKLQRWLGFGREQKLKKARQTLDKVSKKTITTEDQDGVDLLTSYMSHPEMSGLKTDDKFLRDTIVNFFLAGRDTTSSALTWFFWLVSQNPQVESRIREELKAFIPAEERENWRLFSTQELSNLVYLHGALCETLRLYPPVPFQHKEPLKSDVLPTGIVSIWGPDCLEFKPERWISETGKIKHEPSYKFLAFNAGPRTCLGKGVAFTQMKAVAAAIIHNYQVQVVEGHPVTPSSSIILHMKHGLRATSMAFIGIFEIILAIISFLFFVFLRNGNELCINWPLVGMLPDLLLNVHRFHPWSTELAERIDGSFLFRGPWFANMDILVTVDPANVHHIMSTNFSNYPKGPEFQKMFDIFGDGLFIADSDSWKIQRKIARALTTHRQFYQFLAKTTQDEVEKRLIPVLEHVSKQGLVVDLQDLIHRFSLDVGFKLVTGHDRELLSNEIREDSFSKALDDAEEVIFFRHVTPEILWKLQRLLGFGQEQKMKEAWETVDQIAATYISKRREELGGGNISKREGEGEGEDLLTSYIKMEGEISIGSKSQDEFMRDTIVNFLIAGRENSLAWLFWLVFKNPQVEAKIREELQSIIPDEEAKDQWRLFHTEELKNLVYLQAVLFETLRLYPAVPIEHKKPLQPDILPSGHHVNPKVKIVFLSYAMGRMSSVWGKDRLEFKPERFISERGGMKHVPTNKFVGFNTGPRTCIGKDIALTQMKAMAANILYNYHVQVVEGHPVVPTGNSIILHMKHGLMLPIIINRTNTSFSPSLLPDHNLAGDELQPPRRPITTATKM</sequence>
<feature type="transmembrane region" description="Helical" evidence="10">
    <location>
        <begin position="469"/>
        <end position="490"/>
    </location>
</feature>
<reference evidence="11 12" key="1">
    <citation type="submission" date="2020-10" db="EMBL/GenBank/DDBJ databases">
        <title>Plant Genome Project.</title>
        <authorList>
            <person name="Zhang R.-G."/>
        </authorList>
    </citation>
    <scope>NUCLEOTIDE SEQUENCE [LARGE SCALE GENOMIC DNA]</scope>
    <source>
        <strain evidence="11">FAFU-HL-1</strain>
        <tissue evidence="11">Leaf</tissue>
    </source>
</reference>
<keyword evidence="12" id="KW-1185">Reference proteome</keyword>
<dbReference type="CDD" id="cd11064">
    <property type="entry name" value="CYP86A"/>
    <property type="match status" value="2"/>
</dbReference>
<keyword evidence="10" id="KW-0472">Membrane</keyword>
<name>A0A835K1N2_9ROSI</name>
<evidence type="ECO:0000313" key="12">
    <source>
        <dbReference type="Proteomes" id="UP000657918"/>
    </source>
</evidence>
<dbReference type="InterPro" id="IPR017972">
    <property type="entry name" value="Cyt_P450_CS"/>
</dbReference>
<proteinExistence type="inferred from homology"/>
<comment type="cofactor">
    <cofactor evidence="1 8">
        <name>heme</name>
        <dbReference type="ChEBI" id="CHEBI:30413"/>
    </cofactor>
</comment>
<dbReference type="Pfam" id="PF00067">
    <property type="entry name" value="p450"/>
    <property type="match status" value="2"/>
</dbReference>
<evidence type="ECO:0000256" key="9">
    <source>
        <dbReference type="SAM" id="MobiDB-lite"/>
    </source>
</evidence>
<feature type="binding site" description="axial binding residue" evidence="8">
    <location>
        <position position="920"/>
    </location>
    <ligand>
        <name>heme</name>
        <dbReference type="ChEBI" id="CHEBI:30413"/>
    </ligand>
    <ligandPart>
        <name>Fe</name>
        <dbReference type="ChEBI" id="CHEBI:18248"/>
    </ligandPart>
</feature>
<comment type="similarity">
    <text evidence="2">Belongs to the cytochrome P450 family.</text>
</comment>
<feature type="transmembrane region" description="Helical" evidence="10">
    <location>
        <begin position="6"/>
        <end position="23"/>
    </location>
</feature>
<dbReference type="SUPFAM" id="SSF48264">
    <property type="entry name" value="Cytochrome P450"/>
    <property type="match status" value="2"/>
</dbReference>
<evidence type="ECO:0000256" key="8">
    <source>
        <dbReference type="PIRSR" id="PIRSR602401-1"/>
    </source>
</evidence>
<dbReference type="GO" id="GO:0004497">
    <property type="term" value="F:monooxygenase activity"/>
    <property type="evidence" value="ECO:0007669"/>
    <property type="project" value="UniProtKB-KW"/>
</dbReference>
<feature type="region of interest" description="Disordered" evidence="9">
    <location>
        <begin position="987"/>
        <end position="1007"/>
    </location>
</feature>
<dbReference type="Gene3D" id="1.10.630.10">
    <property type="entry name" value="Cytochrome P450"/>
    <property type="match status" value="2"/>
</dbReference>
<keyword evidence="10" id="KW-0812">Transmembrane</keyword>
<evidence type="ECO:0000256" key="2">
    <source>
        <dbReference type="ARBA" id="ARBA00010617"/>
    </source>
</evidence>
<evidence type="ECO:0000256" key="1">
    <source>
        <dbReference type="ARBA" id="ARBA00001971"/>
    </source>
</evidence>
<dbReference type="GO" id="GO:0020037">
    <property type="term" value="F:heme binding"/>
    <property type="evidence" value="ECO:0007669"/>
    <property type="project" value="InterPro"/>
</dbReference>
<evidence type="ECO:0000256" key="6">
    <source>
        <dbReference type="ARBA" id="ARBA00023004"/>
    </source>
</evidence>
<keyword evidence="10" id="KW-1133">Transmembrane helix</keyword>
<dbReference type="InterPro" id="IPR001128">
    <property type="entry name" value="Cyt_P450"/>
</dbReference>
<keyword evidence="6 8" id="KW-0408">Iron</keyword>
<dbReference type="Proteomes" id="UP000657918">
    <property type="component" value="Unassembled WGS sequence"/>
</dbReference>
<protein>
    <recommendedName>
        <fullName evidence="13">Cytochrome P450</fullName>
    </recommendedName>
</protein>
<evidence type="ECO:0000256" key="7">
    <source>
        <dbReference type="ARBA" id="ARBA00023033"/>
    </source>
</evidence>
<dbReference type="PANTHER" id="PTHR24296">
    <property type="entry name" value="CYTOCHROME P450"/>
    <property type="match status" value="1"/>
</dbReference>
<gene>
    <name evidence="11" type="ORF">SADUNF_Sadunf07G0072500</name>
</gene>
<dbReference type="InterPro" id="IPR036396">
    <property type="entry name" value="Cyt_P450_sf"/>
</dbReference>